<dbReference type="InParanoid" id="A0A067RGC1"/>
<dbReference type="PROSITE" id="PS50077">
    <property type="entry name" value="HEAT_REPEAT"/>
    <property type="match status" value="1"/>
</dbReference>
<evidence type="ECO:0000256" key="2">
    <source>
        <dbReference type="PROSITE-ProRule" id="PRU00103"/>
    </source>
</evidence>
<dbReference type="EMBL" id="KK852484">
    <property type="protein sequence ID" value="KDR22827.1"/>
    <property type="molecule type" value="Genomic_DNA"/>
</dbReference>
<proteinExistence type="predicted"/>
<dbReference type="SUPFAM" id="SSF48371">
    <property type="entry name" value="ARM repeat"/>
    <property type="match status" value="1"/>
</dbReference>
<evidence type="ECO:0000256" key="1">
    <source>
        <dbReference type="ARBA" id="ARBA00022737"/>
    </source>
</evidence>
<dbReference type="OMA" id="HYTHHIM"/>
<keyword evidence="4" id="KW-1185">Reference proteome</keyword>
<organism evidence="3 4">
    <name type="scientific">Zootermopsis nevadensis</name>
    <name type="common">Dampwood termite</name>
    <dbReference type="NCBI Taxonomy" id="136037"/>
    <lineage>
        <taxon>Eukaryota</taxon>
        <taxon>Metazoa</taxon>
        <taxon>Ecdysozoa</taxon>
        <taxon>Arthropoda</taxon>
        <taxon>Hexapoda</taxon>
        <taxon>Insecta</taxon>
        <taxon>Pterygota</taxon>
        <taxon>Neoptera</taxon>
        <taxon>Polyneoptera</taxon>
        <taxon>Dictyoptera</taxon>
        <taxon>Blattodea</taxon>
        <taxon>Blattoidea</taxon>
        <taxon>Termitoidae</taxon>
        <taxon>Termopsidae</taxon>
        <taxon>Zootermopsis</taxon>
    </lineage>
</organism>
<protein>
    <submittedName>
        <fullName evidence="3">Uncharacterized protein</fullName>
    </submittedName>
</protein>
<dbReference type="AlphaFoldDB" id="A0A067RGC1"/>
<gene>
    <name evidence="3" type="ORF">L798_13079</name>
</gene>
<dbReference type="InterPro" id="IPR016024">
    <property type="entry name" value="ARM-type_fold"/>
</dbReference>
<keyword evidence="1" id="KW-0677">Repeat</keyword>
<evidence type="ECO:0000313" key="4">
    <source>
        <dbReference type="Proteomes" id="UP000027135"/>
    </source>
</evidence>
<dbReference type="Pfam" id="PF02985">
    <property type="entry name" value="HEAT"/>
    <property type="match status" value="1"/>
</dbReference>
<dbReference type="Pfam" id="PF13513">
    <property type="entry name" value="HEAT_EZ"/>
    <property type="match status" value="1"/>
</dbReference>
<dbReference type="Proteomes" id="UP000027135">
    <property type="component" value="Unassembled WGS sequence"/>
</dbReference>
<accession>A0A067RGC1</accession>
<dbReference type="InterPro" id="IPR021133">
    <property type="entry name" value="HEAT_type_2"/>
</dbReference>
<dbReference type="Gene3D" id="1.25.10.10">
    <property type="entry name" value="Leucine-rich Repeat Variant"/>
    <property type="match status" value="1"/>
</dbReference>
<evidence type="ECO:0000313" key="3">
    <source>
        <dbReference type="EMBL" id="KDR22827.1"/>
    </source>
</evidence>
<sequence length="387" mass="43278">MSLPNDKAREVFYPELLPRMCLNRYYVAEGVRIYSQETWRQVTGTAGKQLVQKYISHTVDYYILATESDNHAVREAACACIAELASKIHPQTVQPHVERLLNTLLVCFQDDSWPVRDAACLACGNFILSFPDESQAALPSLYPMFFRNLEDPIPSVRQGAASSLASVVRAYGQEALAVVMEKVTAGLKGVRNQPADSERYLDLDHSQATFGVVKRLRDNDPEVHSDKQMYSCGSLAPRMGRGGCSDPKFRRPSQPWEMADGCVYLLSELSQIPDLCRSVSTSLPLVGEACHYHHYTHHIMFLETVCKQLPLIAKGVGKKVFKSIVEEFLDPVFYALECENTLTSSAASQCLNQIGNLLGPNILRAKVERHNPKYLHHLDANVFIAPF</sequence>
<dbReference type="InterPro" id="IPR000357">
    <property type="entry name" value="HEAT"/>
</dbReference>
<dbReference type="InterPro" id="IPR011989">
    <property type="entry name" value="ARM-like"/>
</dbReference>
<dbReference type="eggNOG" id="ENOG502QSBS">
    <property type="taxonomic scope" value="Eukaryota"/>
</dbReference>
<feature type="repeat" description="HEAT" evidence="2">
    <location>
        <begin position="141"/>
        <end position="177"/>
    </location>
</feature>
<name>A0A067RGC1_ZOONE</name>
<dbReference type="OrthoDB" id="414039at2759"/>
<reference evidence="3 4" key="1">
    <citation type="journal article" date="2014" name="Nat. Commun.">
        <title>Molecular traces of alternative social organization in a termite genome.</title>
        <authorList>
            <person name="Terrapon N."/>
            <person name="Li C."/>
            <person name="Robertson H.M."/>
            <person name="Ji L."/>
            <person name="Meng X."/>
            <person name="Booth W."/>
            <person name="Chen Z."/>
            <person name="Childers C.P."/>
            <person name="Glastad K.M."/>
            <person name="Gokhale K."/>
            <person name="Gowin J."/>
            <person name="Gronenberg W."/>
            <person name="Hermansen R.A."/>
            <person name="Hu H."/>
            <person name="Hunt B.G."/>
            <person name="Huylmans A.K."/>
            <person name="Khalil S.M."/>
            <person name="Mitchell R.D."/>
            <person name="Munoz-Torres M.C."/>
            <person name="Mustard J.A."/>
            <person name="Pan H."/>
            <person name="Reese J.T."/>
            <person name="Scharf M.E."/>
            <person name="Sun F."/>
            <person name="Vogel H."/>
            <person name="Xiao J."/>
            <person name="Yang W."/>
            <person name="Yang Z."/>
            <person name="Yang Z."/>
            <person name="Zhou J."/>
            <person name="Zhu J."/>
            <person name="Brent C.S."/>
            <person name="Elsik C.G."/>
            <person name="Goodisman M.A."/>
            <person name="Liberles D.A."/>
            <person name="Roe R.M."/>
            <person name="Vargo E.L."/>
            <person name="Vilcinskas A."/>
            <person name="Wang J."/>
            <person name="Bornberg-Bauer E."/>
            <person name="Korb J."/>
            <person name="Zhang G."/>
            <person name="Liebig J."/>
        </authorList>
    </citation>
    <scope>NUCLEOTIDE SEQUENCE [LARGE SCALE GENOMIC DNA]</scope>
    <source>
        <tissue evidence="3">Whole organism</tissue>
    </source>
</reference>